<comment type="caution">
    <text evidence="4">The sequence shown here is derived from an EMBL/GenBank/DDBJ whole genome shotgun (WGS) entry which is preliminary data.</text>
</comment>
<keyword evidence="5" id="KW-1185">Reference proteome</keyword>
<name>A0A8J4EKY1_9ACTN</name>
<comment type="similarity">
    <text evidence="1">Belongs to the F420H(2)-dependent quinone reductase family.</text>
</comment>
<dbReference type="InterPro" id="IPR004378">
    <property type="entry name" value="F420H2_quin_Rdtase"/>
</dbReference>
<dbReference type="SUPFAM" id="SSF50475">
    <property type="entry name" value="FMN-binding split barrel"/>
    <property type="match status" value="1"/>
</dbReference>
<dbReference type="GO" id="GO:0005886">
    <property type="term" value="C:plasma membrane"/>
    <property type="evidence" value="ECO:0007669"/>
    <property type="project" value="TreeGrafter"/>
</dbReference>
<dbReference type="Proteomes" id="UP000614996">
    <property type="component" value="Unassembled WGS sequence"/>
</dbReference>
<evidence type="ECO:0000313" key="4">
    <source>
        <dbReference type="EMBL" id="GIL27580.1"/>
    </source>
</evidence>
<dbReference type="Gene3D" id="2.30.110.10">
    <property type="entry name" value="Electron Transport, Fmn-binding Protein, Chain A"/>
    <property type="match status" value="1"/>
</dbReference>
<dbReference type="AlphaFoldDB" id="A0A8J4EKY1"/>
<sequence length="168" mass="18750">MNTRSLRTSAGPGRARAPGRPRTTAKDRLFRLSTALHRRIFRATKGRVLGRAMGMPVAELVTVGRRTGRERATMLAVPILDDDRLVLVASFGGDDRNPAWFLNLRTNPSARVTVAGSTRRTTARVATGAERAALWPRIVERYAGYARYQQRTERELPIVVLEGGRQQR</sequence>
<accession>A0A8J4EKY1</accession>
<dbReference type="EMBL" id="BOPO01000049">
    <property type="protein sequence ID" value="GIL27580.1"/>
    <property type="molecule type" value="Genomic_DNA"/>
</dbReference>
<evidence type="ECO:0000256" key="3">
    <source>
        <dbReference type="SAM" id="MobiDB-lite"/>
    </source>
</evidence>
<feature type="compositionally biased region" description="Low complexity" evidence="3">
    <location>
        <begin position="7"/>
        <end position="22"/>
    </location>
</feature>
<protein>
    <submittedName>
        <fullName evidence="4">Nitroreductase</fullName>
    </submittedName>
</protein>
<dbReference type="NCBIfam" id="TIGR00026">
    <property type="entry name" value="hi_GC_TIGR00026"/>
    <property type="match status" value="1"/>
</dbReference>
<dbReference type="GO" id="GO:0070967">
    <property type="term" value="F:coenzyme F420 binding"/>
    <property type="evidence" value="ECO:0007669"/>
    <property type="project" value="TreeGrafter"/>
</dbReference>
<organism evidence="4 5">
    <name type="scientific">Actinocatenispora comari</name>
    <dbReference type="NCBI Taxonomy" id="2807577"/>
    <lineage>
        <taxon>Bacteria</taxon>
        <taxon>Bacillati</taxon>
        <taxon>Actinomycetota</taxon>
        <taxon>Actinomycetes</taxon>
        <taxon>Micromonosporales</taxon>
        <taxon>Micromonosporaceae</taxon>
        <taxon>Actinocatenispora</taxon>
    </lineage>
</organism>
<gene>
    <name evidence="4" type="ORF">NUM_28340</name>
</gene>
<evidence type="ECO:0000256" key="2">
    <source>
        <dbReference type="ARBA" id="ARBA00049106"/>
    </source>
</evidence>
<dbReference type="RefSeq" id="WP_207125328.1">
    <property type="nucleotide sequence ID" value="NZ_BOPO01000049.1"/>
</dbReference>
<reference evidence="5" key="1">
    <citation type="journal article" date="2021" name="Int. J. Syst. Evol. Microbiol.">
        <title>Actinocatenispora comari sp. nov., an endophytic actinomycete isolated from aerial parts of Comarum salesowianum.</title>
        <authorList>
            <person name="Oyunbileg N."/>
            <person name="Iizaka Y."/>
            <person name="Hamada M."/>
            <person name="Davaapurev B.O."/>
            <person name="Fukumoto A."/>
            <person name="Tsetseg B."/>
            <person name="Kato F."/>
            <person name="Tamura T."/>
            <person name="Batkhuu J."/>
            <person name="Anzai Y."/>
        </authorList>
    </citation>
    <scope>NUCLEOTIDE SEQUENCE [LARGE SCALE GENOMIC DNA]</scope>
    <source>
        <strain evidence="5">NUM-2625</strain>
    </source>
</reference>
<dbReference type="InterPro" id="IPR012349">
    <property type="entry name" value="Split_barrel_FMN-bd"/>
</dbReference>
<feature type="region of interest" description="Disordered" evidence="3">
    <location>
        <begin position="1"/>
        <end position="24"/>
    </location>
</feature>
<proteinExistence type="inferred from homology"/>
<dbReference type="PANTHER" id="PTHR39428">
    <property type="entry name" value="F420H(2)-DEPENDENT QUINONE REDUCTASE RV1261C"/>
    <property type="match status" value="1"/>
</dbReference>
<evidence type="ECO:0000313" key="5">
    <source>
        <dbReference type="Proteomes" id="UP000614996"/>
    </source>
</evidence>
<evidence type="ECO:0000256" key="1">
    <source>
        <dbReference type="ARBA" id="ARBA00008710"/>
    </source>
</evidence>
<comment type="catalytic activity">
    <reaction evidence="2">
        <text>oxidized coenzyme F420-(gamma-L-Glu)(n) + a quinol + H(+) = reduced coenzyme F420-(gamma-L-Glu)(n) + a quinone</text>
        <dbReference type="Rhea" id="RHEA:39663"/>
        <dbReference type="Rhea" id="RHEA-COMP:12939"/>
        <dbReference type="Rhea" id="RHEA-COMP:14378"/>
        <dbReference type="ChEBI" id="CHEBI:15378"/>
        <dbReference type="ChEBI" id="CHEBI:24646"/>
        <dbReference type="ChEBI" id="CHEBI:132124"/>
        <dbReference type="ChEBI" id="CHEBI:133980"/>
        <dbReference type="ChEBI" id="CHEBI:139511"/>
    </reaction>
</comment>
<dbReference type="PANTHER" id="PTHR39428:SF1">
    <property type="entry name" value="F420H(2)-DEPENDENT QUINONE REDUCTASE RV1261C"/>
    <property type="match status" value="1"/>
</dbReference>
<dbReference type="GO" id="GO:0016491">
    <property type="term" value="F:oxidoreductase activity"/>
    <property type="evidence" value="ECO:0007669"/>
    <property type="project" value="InterPro"/>
</dbReference>
<dbReference type="Pfam" id="PF04075">
    <property type="entry name" value="F420H2_quin_red"/>
    <property type="match status" value="1"/>
</dbReference>